<dbReference type="RefSeq" id="XP_024337705.1">
    <property type="nucleotide sequence ID" value="XM_024483217.1"/>
</dbReference>
<gene>
    <name evidence="1" type="ORF">POSPLADRAFT_1101459</name>
</gene>
<proteinExistence type="predicted"/>
<keyword evidence="2" id="KW-1185">Reference proteome</keyword>
<dbReference type="GeneID" id="36328166"/>
<dbReference type="AlphaFoldDB" id="A0A1X6MX23"/>
<dbReference type="EMBL" id="KZ110599">
    <property type="protein sequence ID" value="OSX60911.1"/>
    <property type="molecule type" value="Genomic_DNA"/>
</dbReference>
<name>A0A1X6MX23_9APHY</name>
<feature type="non-terminal residue" evidence="1">
    <location>
        <position position="1"/>
    </location>
</feature>
<evidence type="ECO:0000313" key="1">
    <source>
        <dbReference type="EMBL" id="OSX60911.1"/>
    </source>
</evidence>
<dbReference type="OrthoDB" id="10429421at2759"/>
<evidence type="ECO:0000313" key="2">
    <source>
        <dbReference type="Proteomes" id="UP000194127"/>
    </source>
</evidence>
<feature type="non-terminal residue" evidence="1">
    <location>
        <position position="65"/>
    </location>
</feature>
<accession>A0A1X6MX23</accession>
<dbReference type="Proteomes" id="UP000194127">
    <property type="component" value="Unassembled WGS sequence"/>
</dbReference>
<reference evidence="1 2" key="1">
    <citation type="submission" date="2017-04" db="EMBL/GenBank/DDBJ databases">
        <title>Genome Sequence of the Model Brown-Rot Fungus Postia placenta SB12.</title>
        <authorList>
            <consortium name="DOE Joint Genome Institute"/>
            <person name="Gaskell J."/>
            <person name="Kersten P."/>
            <person name="Larrondo L.F."/>
            <person name="Canessa P."/>
            <person name="Martinez D."/>
            <person name="Hibbett D."/>
            <person name="Schmoll M."/>
            <person name="Kubicek C.P."/>
            <person name="Martinez A.T."/>
            <person name="Yadav J."/>
            <person name="Master E."/>
            <person name="Magnuson J.K."/>
            <person name="James T."/>
            <person name="Yaver D."/>
            <person name="Berka R."/>
            <person name="Labutti K."/>
            <person name="Lipzen A."/>
            <person name="Aerts A."/>
            <person name="Barry K."/>
            <person name="Henrissat B."/>
            <person name="Blanchette R."/>
            <person name="Grigoriev I."/>
            <person name="Cullen D."/>
        </authorList>
    </citation>
    <scope>NUCLEOTIDE SEQUENCE [LARGE SCALE GENOMIC DNA]</scope>
    <source>
        <strain evidence="1 2">MAD-698-R-SB12</strain>
    </source>
</reference>
<organism evidence="1 2">
    <name type="scientific">Postia placenta MAD-698-R-SB12</name>
    <dbReference type="NCBI Taxonomy" id="670580"/>
    <lineage>
        <taxon>Eukaryota</taxon>
        <taxon>Fungi</taxon>
        <taxon>Dikarya</taxon>
        <taxon>Basidiomycota</taxon>
        <taxon>Agaricomycotina</taxon>
        <taxon>Agaricomycetes</taxon>
        <taxon>Polyporales</taxon>
        <taxon>Adustoporiaceae</taxon>
        <taxon>Rhodonia</taxon>
    </lineage>
</organism>
<sequence length="65" mass="6726">IPSSNILIDLPSQSIHTGKVGQKLAAGIGSGADTSTSGRWATEDREIKEAAGIAESIAVYLCLQK</sequence>
<protein>
    <submittedName>
        <fullName evidence="1">Uncharacterized protein</fullName>
    </submittedName>
</protein>